<dbReference type="InterPro" id="IPR051449">
    <property type="entry name" value="ABC-2_transporter_component"/>
</dbReference>
<dbReference type="Pfam" id="PF12698">
    <property type="entry name" value="ABC2_membrane_3"/>
    <property type="match status" value="1"/>
</dbReference>
<dbReference type="EMBL" id="VNJK01000001">
    <property type="protein sequence ID" value="TVX93490.1"/>
    <property type="molecule type" value="Genomic_DNA"/>
</dbReference>
<evidence type="ECO:0000313" key="10">
    <source>
        <dbReference type="EMBL" id="TVX93490.1"/>
    </source>
</evidence>
<dbReference type="OrthoDB" id="266913at2"/>
<dbReference type="AlphaFoldDB" id="A0A559J0T2"/>
<evidence type="ECO:0000256" key="2">
    <source>
        <dbReference type="ARBA" id="ARBA00007783"/>
    </source>
</evidence>
<keyword evidence="6 8" id="KW-1133">Transmembrane helix</keyword>
<name>A0A559J0T2_9BACL</name>
<protein>
    <submittedName>
        <fullName evidence="10">ABC transporter permease</fullName>
    </submittedName>
</protein>
<evidence type="ECO:0000256" key="8">
    <source>
        <dbReference type="SAM" id="Phobius"/>
    </source>
</evidence>
<evidence type="ECO:0000259" key="9">
    <source>
        <dbReference type="PROSITE" id="PS51012"/>
    </source>
</evidence>
<evidence type="ECO:0000313" key="11">
    <source>
        <dbReference type="Proteomes" id="UP000318102"/>
    </source>
</evidence>
<feature type="transmembrane region" description="Helical" evidence="8">
    <location>
        <begin position="216"/>
        <end position="239"/>
    </location>
</feature>
<comment type="similarity">
    <text evidence="2">Belongs to the ABC-2 integral membrane protein family.</text>
</comment>
<evidence type="ECO:0000256" key="1">
    <source>
        <dbReference type="ARBA" id="ARBA00004651"/>
    </source>
</evidence>
<reference evidence="10 11" key="1">
    <citation type="submission" date="2019-07" db="EMBL/GenBank/DDBJ databases">
        <authorList>
            <person name="Kim J."/>
        </authorList>
    </citation>
    <scope>NUCLEOTIDE SEQUENCE [LARGE SCALE GENOMIC DNA]</scope>
    <source>
        <strain evidence="10 11">N4</strain>
    </source>
</reference>
<keyword evidence="5 8" id="KW-0812">Transmembrane</keyword>
<accession>A0A559J0T2</accession>
<dbReference type="GO" id="GO:0140359">
    <property type="term" value="F:ABC-type transporter activity"/>
    <property type="evidence" value="ECO:0007669"/>
    <property type="project" value="InterPro"/>
</dbReference>
<keyword evidence="3" id="KW-0813">Transport</keyword>
<evidence type="ECO:0000256" key="7">
    <source>
        <dbReference type="ARBA" id="ARBA00023136"/>
    </source>
</evidence>
<organism evidence="10 11">
    <name type="scientific">Paenibacillus agilis</name>
    <dbReference type="NCBI Taxonomy" id="3020863"/>
    <lineage>
        <taxon>Bacteria</taxon>
        <taxon>Bacillati</taxon>
        <taxon>Bacillota</taxon>
        <taxon>Bacilli</taxon>
        <taxon>Bacillales</taxon>
        <taxon>Paenibacillaceae</taxon>
        <taxon>Paenibacillus</taxon>
    </lineage>
</organism>
<feature type="transmembrane region" description="Helical" evidence="8">
    <location>
        <begin position="251"/>
        <end position="276"/>
    </location>
</feature>
<evidence type="ECO:0000256" key="3">
    <source>
        <dbReference type="ARBA" id="ARBA00022448"/>
    </source>
</evidence>
<comment type="subcellular location">
    <subcellularLocation>
        <location evidence="1">Cell membrane</location>
        <topology evidence="1">Multi-pass membrane protein</topology>
    </subcellularLocation>
</comment>
<dbReference type="PANTHER" id="PTHR30294:SF29">
    <property type="entry name" value="MULTIDRUG ABC TRANSPORTER PERMEASE YBHS-RELATED"/>
    <property type="match status" value="1"/>
</dbReference>
<sequence length="367" mass="41463">MVPVFLAQWMKEKRSPYIVLIFCVLSIVASLLFGSSTGMQIKIDAFTGEGLTEVEAKQWVDRLNEKGSFDFTLRSEEKALADVKQGRSDMAVKLLKNDYRIISIVEGGNANLVQQHLQVIYTEELKFNAVTQHSNDAVQFRESMKVYLEQPPLTLHSSNPTGEELKSYNMRLQLLFGFTLFLVMFTVGFKVNAVTAERVSGIWNRVILSPVTKTEMYLGHLTYSTIIGIIQIAIIFVIYKYVLGYDLGVNFVFLSTISVLYILSVVAMSMLFTAMFRKPEQFKAFFSSVIPIMPPLSGVYMPPGTITSEIMLLISELFPIKHAMDAFIGVSMYQQGWEDIYLPLAKLLLMTVIFFGVGINLVERRNA</sequence>
<proteinExistence type="inferred from homology"/>
<feature type="domain" description="ABC transmembrane type-2" evidence="9">
    <location>
        <begin position="137"/>
        <end position="365"/>
    </location>
</feature>
<comment type="caution">
    <text evidence="10">The sequence shown here is derived from an EMBL/GenBank/DDBJ whole genome shotgun (WGS) entry which is preliminary data.</text>
</comment>
<keyword evidence="4" id="KW-1003">Cell membrane</keyword>
<dbReference type="RefSeq" id="WP_144990034.1">
    <property type="nucleotide sequence ID" value="NZ_VNJK01000001.1"/>
</dbReference>
<keyword evidence="7 8" id="KW-0472">Membrane</keyword>
<dbReference type="GO" id="GO:0005886">
    <property type="term" value="C:plasma membrane"/>
    <property type="evidence" value="ECO:0007669"/>
    <property type="project" value="UniProtKB-SubCell"/>
</dbReference>
<dbReference type="InterPro" id="IPR013525">
    <property type="entry name" value="ABC2_TM"/>
</dbReference>
<feature type="transmembrane region" description="Helical" evidence="8">
    <location>
        <begin position="15"/>
        <end position="33"/>
    </location>
</feature>
<dbReference type="PROSITE" id="PS51012">
    <property type="entry name" value="ABC_TM2"/>
    <property type="match status" value="1"/>
</dbReference>
<evidence type="ECO:0000256" key="5">
    <source>
        <dbReference type="ARBA" id="ARBA00022692"/>
    </source>
</evidence>
<dbReference type="InterPro" id="IPR047817">
    <property type="entry name" value="ABC2_TM_bact-type"/>
</dbReference>
<evidence type="ECO:0000256" key="4">
    <source>
        <dbReference type="ARBA" id="ARBA00022475"/>
    </source>
</evidence>
<feature type="transmembrane region" description="Helical" evidence="8">
    <location>
        <begin position="340"/>
        <end position="362"/>
    </location>
</feature>
<gene>
    <name evidence="10" type="ORF">FPZ44_10745</name>
</gene>
<feature type="transmembrane region" description="Helical" evidence="8">
    <location>
        <begin position="174"/>
        <end position="196"/>
    </location>
</feature>
<keyword evidence="11" id="KW-1185">Reference proteome</keyword>
<dbReference type="Proteomes" id="UP000318102">
    <property type="component" value="Unassembled WGS sequence"/>
</dbReference>
<evidence type="ECO:0000256" key="6">
    <source>
        <dbReference type="ARBA" id="ARBA00022989"/>
    </source>
</evidence>
<dbReference type="PANTHER" id="PTHR30294">
    <property type="entry name" value="MEMBRANE COMPONENT OF ABC TRANSPORTER YHHJ-RELATED"/>
    <property type="match status" value="1"/>
</dbReference>